<evidence type="ECO:0000256" key="1">
    <source>
        <dbReference type="SAM" id="Phobius"/>
    </source>
</evidence>
<reference evidence="2 3" key="1">
    <citation type="submission" date="2020-06" db="EMBL/GenBank/DDBJ databases">
        <authorList>
            <person name="Kim S.-J."/>
            <person name="Park S.-J."/>
        </authorList>
    </citation>
    <scope>NUCLEOTIDE SEQUENCE [LARGE SCALE GENOMIC DNA]</scope>
    <source>
        <strain evidence="2 3">SW-151</strain>
    </source>
</reference>
<feature type="transmembrane region" description="Helical" evidence="1">
    <location>
        <begin position="6"/>
        <end position="26"/>
    </location>
</feature>
<accession>A0ABX2N1J1</accession>
<sequence length="92" mass="10474">MEPTSVIAIYVLFWVMAAFIVLPIGIRNHHESGEKMVRGQADGAPVNFRPLRVLLLTTLLATAAFGLFYLNYANGWITLDDIDFFNSRERMR</sequence>
<evidence type="ECO:0000313" key="3">
    <source>
        <dbReference type="Proteomes" id="UP000652427"/>
    </source>
</evidence>
<comment type="caution">
    <text evidence="2">The sequence shown here is derived from an EMBL/GenBank/DDBJ whole genome shotgun (WGS) entry which is preliminary data.</text>
</comment>
<proteinExistence type="predicted"/>
<gene>
    <name evidence="2" type="ORF">HUO14_06380</name>
</gene>
<name>A0ABX2N1J1_9SPHN</name>
<dbReference type="EMBL" id="JABWMH010000002">
    <property type="protein sequence ID" value="NVD27528.1"/>
    <property type="molecule type" value="Genomic_DNA"/>
</dbReference>
<dbReference type="InterPro" id="IPR009935">
    <property type="entry name" value="DUF1467"/>
</dbReference>
<dbReference type="Proteomes" id="UP000652427">
    <property type="component" value="Unassembled WGS sequence"/>
</dbReference>
<protein>
    <submittedName>
        <fullName evidence="2">DUF1467 family protein</fullName>
    </submittedName>
</protein>
<feature type="transmembrane region" description="Helical" evidence="1">
    <location>
        <begin position="53"/>
        <end position="72"/>
    </location>
</feature>
<keyword evidence="1" id="KW-0472">Membrane</keyword>
<dbReference type="RefSeq" id="WP_176279042.1">
    <property type="nucleotide sequence ID" value="NZ_JABWMH010000002.1"/>
</dbReference>
<organism evidence="2 3">
    <name type="scientific">Parasphingorhabdus flavimaris</name>
    <dbReference type="NCBI Taxonomy" id="266812"/>
    <lineage>
        <taxon>Bacteria</taxon>
        <taxon>Pseudomonadati</taxon>
        <taxon>Pseudomonadota</taxon>
        <taxon>Alphaproteobacteria</taxon>
        <taxon>Sphingomonadales</taxon>
        <taxon>Sphingomonadaceae</taxon>
        <taxon>Parasphingorhabdus</taxon>
    </lineage>
</organism>
<keyword evidence="1" id="KW-1133">Transmembrane helix</keyword>
<keyword evidence="1" id="KW-0812">Transmembrane</keyword>
<dbReference type="Pfam" id="PF07330">
    <property type="entry name" value="DUF1467"/>
    <property type="match status" value="1"/>
</dbReference>
<keyword evidence="3" id="KW-1185">Reference proteome</keyword>
<evidence type="ECO:0000313" key="2">
    <source>
        <dbReference type="EMBL" id="NVD27528.1"/>
    </source>
</evidence>